<evidence type="ECO:0000313" key="2">
    <source>
        <dbReference type="Proteomes" id="UP000078520"/>
    </source>
</evidence>
<evidence type="ECO:0008006" key="3">
    <source>
        <dbReference type="Google" id="ProtNLM"/>
    </source>
</evidence>
<comment type="caution">
    <text evidence="1">The sequence shown here is derived from an EMBL/GenBank/DDBJ whole genome shotgun (WGS) entry which is preliminary data.</text>
</comment>
<dbReference type="GO" id="GO:0003677">
    <property type="term" value="F:DNA binding"/>
    <property type="evidence" value="ECO:0007669"/>
    <property type="project" value="InterPro"/>
</dbReference>
<gene>
    <name evidence="1" type="ORF">A3O14_05920</name>
</gene>
<dbReference type="Pfam" id="PF01527">
    <property type="entry name" value="HTH_Tnp_1"/>
    <property type="match status" value="1"/>
</dbReference>
<name>A0A179CRX0_9LACO</name>
<dbReference type="PANTHER" id="PTHR33795">
    <property type="entry name" value="INSERTION ELEMENT IS150 PROTEIN INSJ"/>
    <property type="match status" value="1"/>
</dbReference>
<dbReference type="EMBL" id="LVKI01000028">
    <property type="protein sequence ID" value="OAQ07444.1"/>
    <property type="molecule type" value="Genomic_DNA"/>
</dbReference>
<sequence>MWHFRFGVFFMRLTKQDKINIYLLYQKGYPYSKVQRYYPIGKSNFYYLTQVLDRFGVCWLDRPRHKWTKEEKLKAINRVLLNHETQIGVALDLGLSSDGILANWIRDYRKNGYNVIDKPIGRPRKKTITKRNQKKIKPEDKKIKELEEELLYLRAENAYLKALRELAIEDQKKQK</sequence>
<evidence type="ECO:0000313" key="1">
    <source>
        <dbReference type="EMBL" id="OAQ07444.1"/>
    </source>
</evidence>
<reference evidence="2" key="1">
    <citation type="submission" date="2016-03" db="EMBL/GenBank/DDBJ databases">
        <authorList>
            <person name="Johnson T.J."/>
            <person name="Youmans B."/>
            <person name="Case K."/>
            <person name="Noll S."/>
        </authorList>
    </citation>
    <scope>NUCLEOTIDE SEQUENCE [LARGE SCALE GENOMIC DNA]</scope>
    <source>
        <strain evidence="2">UMNLAv8</strain>
    </source>
</reference>
<dbReference type="InterPro" id="IPR009057">
    <property type="entry name" value="Homeodomain-like_sf"/>
</dbReference>
<dbReference type="PANTHER" id="PTHR33795:SF1">
    <property type="entry name" value="INSERTION ELEMENT IS150 PROTEIN INSJ"/>
    <property type="match status" value="1"/>
</dbReference>
<dbReference type="AlphaFoldDB" id="A0A179CRX0"/>
<dbReference type="GO" id="GO:0006313">
    <property type="term" value="P:DNA transposition"/>
    <property type="evidence" value="ECO:0007669"/>
    <property type="project" value="InterPro"/>
</dbReference>
<dbReference type="InterPro" id="IPR002514">
    <property type="entry name" value="Transposase_8"/>
</dbReference>
<organism evidence="1 2">
    <name type="scientific">Ligilactobacillus aviarius</name>
    <dbReference type="NCBI Taxonomy" id="1606"/>
    <lineage>
        <taxon>Bacteria</taxon>
        <taxon>Bacillati</taxon>
        <taxon>Bacillota</taxon>
        <taxon>Bacilli</taxon>
        <taxon>Lactobacillales</taxon>
        <taxon>Lactobacillaceae</taxon>
        <taxon>Ligilactobacillus</taxon>
    </lineage>
</organism>
<protein>
    <recommendedName>
        <fullName evidence="3">Transposase</fullName>
    </recommendedName>
</protein>
<dbReference type="InterPro" id="IPR052057">
    <property type="entry name" value="IS150/IS1296_orfA-like"/>
</dbReference>
<proteinExistence type="predicted"/>
<accession>A0A179CRX0</accession>
<dbReference type="GO" id="GO:0004803">
    <property type="term" value="F:transposase activity"/>
    <property type="evidence" value="ECO:0007669"/>
    <property type="project" value="InterPro"/>
</dbReference>
<dbReference type="Proteomes" id="UP000078520">
    <property type="component" value="Unassembled WGS sequence"/>
</dbReference>
<dbReference type="SUPFAM" id="SSF46689">
    <property type="entry name" value="Homeodomain-like"/>
    <property type="match status" value="1"/>
</dbReference>